<dbReference type="OrthoDB" id="9803735at2"/>
<dbReference type="CDD" id="cd05466">
    <property type="entry name" value="PBP2_LTTR_substrate"/>
    <property type="match status" value="1"/>
</dbReference>
<dbReference type="PANTHER" id="PTHR30126:SF40">
    <property type="entry name" value="HTH-TYPE TRANSCRIPTIONAL REGULATOR GLTR"/>
    <property type="match status" value="1"/>
</dbReference>
<dbReference type="GO" id="GO:0003700">
    <property type="term" value="F:DNA-binding transcription factor activity"/>
    <property type="evidence" value="ECO:0007669"/>
    <property type="project" value="InterPro"/>
</dbReference>
<evidence type="ECO:0000313" key="6">
    <source>
        <dbReference type="EMBL" id="CDZ77234.1"/>
    </source>
</evidence>
<proteinExistence type="inferred from homology"/>
<evidence type="ECO:0000256" key="4">
    <source>
        <dbReference type="ARBA" id="ARBA00023163"/>
    </source>
</evidence>
<dbReference type="SUPFAM" id="SSF53850">
    <property type="entry name" value="Periplasmic binding protein-like II"/>
    <property type="match status" value="1"/>
</dbReference>
<dbReference type="InterPro" id="IPR000847">
    <property type="entry name" value="LysR_HTH_N"/>
</dbReference>
<protein>
    <submittedName>
        <fullName evidence="6">HTH-type transcriptional regulator GltC</fullName>
    </submittedName>
</protein>
<dbReference type="STRING" id="1034943.BN59_01516"/>
<dbReference type="Pfam" id="PF03466">
    <property type="entry name" value="LysR_substrate"/>
    <property type="match status" value="1"/>
</dbReference>
<comment type="similarity">
    <text evidence="1">Belongs to the LysR transcriptional regulatory family.</text>
</comment>
<keyword evidence="7" id="KW-1185">Reference proteome</keyword>
<gene>
    <name evidence="6" type="primary">gltC_2</name>
    <name evidence="6" type="ORF">BN59_01516</name>
</gene>
<dbReference type="Gene3D" id="1.10.10.10">
    <property type="entry name" value="Winged helix-like DNA-binding domain superfamily/Winged helix DNA-binding domain"/>
    <property type="match status" value="1"/>
</dbReference>
<dbReference type="Proteomes" id="UP000044071">
    <property type="component" value="Unassembled WGS sequence"/>
</dbReference>
<dbReference type="PROSITE" id="PS50931">
    <property type="entry name" value="HTH_LYSR"/>
    <property type="match status" value="1"/>
</dbReference>
<accession>A0A078KZK9</accession>
<dbReference type="RefSeq" id="WP_043873817.1">
    <property type="nucleotide sequence ID" value="NZ_CCVW01000002.1"/>
</dbReference>
<dbReference type="SUPFAM" id="SSF46785">
    <property type="entry name" value="Winged helix' DNA-binding domain"/>
    <property type="match status" value="1"/>
</dbReference>
<dbReference type="EMBL" id="CCSB01000002">
    <property type="protein sequence ID" value="CDZ77234.1"/>
    <property type="molecule type" value="Genomic_DNA"/>
</dbReference>
<dbReference type="Gene3D" id="3.40.190.290">
    <property type="match status" value="1"/>
</dbReference>
<dbReference type="AlphaFoldDB" id="A0A078KZK9"/>
<keyword evidence="3" id="KW-0238">DNA-binding</keyword>
<dbReference type="GO" id="GO:0000976">
    <property type="term" value="F:transcription cis-regulatory region binding"/>
    <property type="evidence" value="ECO:0007669"/>
    <property type="project" value="TreeGrafter"/>
</dbReference>
<evidence type="ECO:0000313" key="7">
    <source>
        <dbReference type="Proteomes" id="UP000044071"/>
    </source>
</evidence>
<dbReference type="InterPro" id="IPR036390">
    <property type="entry name" value="WH_DNA-bd_sf"/>
</dbReference>
<name>A0A078KZK9_9GAMM</name>
<evidence type="ECO:0000256" key="2">
    <source>
        <dbReference type="ARBA" id="ARBA00023015"/>
    </source>
</evidence>
<dbReference type="PANTHER" id="PTHR30126">
    <property type="entry name" value="HTH-TYPE TRANSCRIPTIONAL REGULATOR"/>
    <property type="match status" value="1"/>
</dbReference>
<evidence type="ECO:0000256" key="3">
    <source>
        <dbReference type="ARBA" id="ARBA00023125"/>
    </source>
</evidence>
<dbReference type="eggNOG" id="COG0583">
    <property type="taxonomic scope" value="Bacteria"/>
</dbReference>
<reference evidence="6 7" key="1">
    <citation type="submission" date="2014-06" db="EMBL/GenBank/DDBJ databases">
        <authorList>
            <person name="Urmite Genomes Urmite Genomes"/>
        </authorList>
    </citation>
    <scope>NUCLEOTIDE SEQUENCE [LARGE SCALE GENOMIC DNA]</scope>
</reference>
<dbReference type="InterPro" id="IPR036388">
    <property type="entry name" value="WH-like_DNA-bd_sf"/>
</dbReference>
<feature type="domain" description="HTH lysR-type" evidence="5">
    <location>
        <begin position="1"/>
        <end position="58"/>
    </location>
</feature>
<keyword evidence="2" id="KW-0805">Transcription regulation</keyword>
<dbReference type="Pfam" id="PF00126">
    <property type="entry name" value="HTH_1"/>
    <property type="match status" value="1"/>
</dbReference>
<dbReference type="InterPro" id="IPR005119">
    <property type="entry name" value="LysR_subst-bd"/>
</dbReference>
<keyword evidence="4" id="KW-0804">Transcription</keyword>
<organism evidence="6 7">
    <name type="scientific">Legionella massiliensis</name>
    <dbReference type="NCBI Taxonomy" id="1034943"/>
    <lineage>
        <taxon>Bacteria</taxon>
        <taxon>Pseudomonadati</taxon>
        <taxon>Pseudomonadota</taxon>
        <taxon>Gammaproteobacteria</taxon>
        <taxon>Legionellales</taxon>
        <taxon>Legionellaceae</taxon>
        <taxon>Legionella</taxon>
    </lineage>
</organism>
<sequence>MNSNELKSFLMAYEYRSFTIAAKRLHIAPSTISKRISNLEQVFKVKLFEMRGNMLFPTTEGKQLIPYARSLLHTMCNALDNFKNPQLSEIPVIIGISAYPSLQFLPRFINYLIKNEIIFPNFQIKQMPKPSLVSALQNGMIDIALTSEDLIVDSEIKSNPLKEEDVFFIATPTHELAQEKNIGLKELSQYPCILTQRGFAIRDNLEFILLTQGLTLFVEHELLSLDAIKLLVKTGLGWSALPEQYFDDELVKLELQNHSQKITLCWYCHKNRFESKLIQYIGQLLSDGIKHIYIA</sequence>
<evidence type="ECO:0000259" key="5">
    <source>
        <dbReference type="PROSITE" id="PS50931"/>
    </source>
</evidence>
<evidence type="ECO:0000256" key="1">
    <source>
        <dbReference type="ARBA" id="ARBA00009437"/>
    </source>
</evidence>